<dbReference type="PANTHER" id="PTHR14091:SF0">
    <property type="entry name" value="PERIODIC TRYPTOPHAN PROTEIN 1 HOMOLOG"/>
    <property type="match status" value="1"/>
</dbReference>
<feature type="repeat" description="WD" evidence="4">
    <location>
        <begin position="254"/>
        <end position="296"/>
    </location>
</feature>
<evidence type="ECO:0000256" key="3">
    <source>
        <dbReference type="ARBA" id="ARBA00022737"/>
    </source>
</evidence>
<comment type="caution">
    <text evidence="6">The sequence shown here is derived from an EMBL/GenBank/DDBJ whole genome shotgun (WGS) entry which is preliminary data.</text>
</comment>
<name>A0ABP0FWW9_CLALP</name>
<gene>
    <name evidence="6" type="ORF">CVLEPA_LOCUS14820</name>
</gene>
<feature type="repeat" description="WD" evidence="4">
    <location>
        <begin position="386"/>
        <end position="425"/>
    </location>
</feature>
<feature type="region of interest" description="Disordered" evidence="5">
    <location>
        <begin position="483"/>
        <end position="589"/>
    </location>
</feature>
<dbReference type="Gene3D" id="2.130.10.10">
    <property type="entry name" value="YVTN repeat-like/Quinoprotein amine dehydrogenase"/>
    <property type="match status" value="1"/>
</dbReference>
<dbReference type="InterPro" id="IPR019775">
    <property type="entry name" value="WD40_repeat_CS"/>
</dbReference>
<dbReference type="InterPro" id="IPR020472">
    <property type="entry name" value="WD40_PAC1"/>
</dbReference>
<evidence type="ECO:0000313" key="6">
    <source>
        <dbReference type="EMBL" id="CAK8683788.1"/>
    </source>
</evidence>
<dbReference type="PANTHER" id="PTHR14091">
    <property type="entry name" value="PERIODIC TRYPTOPHAN PROTEIN 1"/>
    <property type="match status" value="1"/>
</dbReference>
<feature type="region of interest" description="Disordered" evidence="5">
    <location>
        <begin position="119"/>
        <end position="140"/>
    </location>
</feature>
<feature type="compositionally biased region" description="Basic residues" evidence="5">
    <location>
        <begin position="579"/>
        <end position="589"/>
    </location>
</feature>
<keyword evidence="1" id="KW-0597">Phosphoprotein</keyword>
<keyword evidence="2 4" id="KW-0853">WD repeat</keyword>
<evidence type="ECO:0000256" key="2">
    <source>
        <dbReference type="ARBA" id="ARBA00022574"/>
    </source>
</evidence>
<evidence type="ECO:0000256" key="4">
    <source>
        <dbReference type="PROSITE-ProRule" id="PRU00221"/>
    </source>
</evidence>
<dbReference type="SUPFAM" id="SSF50978">
    <property type="entry name" value="WD40 repeat-like"/>
    <property type="match status" value="1"/>
</dbReference>
<dbReference type="PRINTS" id="PR00320">
    <property type="entry name" value="GPROTEINBRPT"/>
</dbReference>
<dbReference type="PROSITE" id="PS00678">
    <property type="entry name" value="WD_REPEATS_1"/>
    <property type="match status" value="1"/>
</dbReference>
<proteinExistence type="predicted"/>
<dbReference type="Pfam" id="PF00400">
    <property type="entry name" value="WD40"/>
    <property type="match status" value="2"/>
</dbReference>
<dbReference type="InterPro" id="IPR001680">
    <property type="entry name" value="WD40_rpt"/>
</dbReference>
<dbReference type="InterPro" id="IPR036322">
    <property type="entry name" value="WD40_repeat_dom_sf"/>
</dbReference>
<feature type="compositionally biased region" description="Polar residues" evidence="5">
    <location>
        <begin position="544"/>
        <end position="554"/>
    </location>
</feature>
<dbReference type="EMBL" id="CAWYQH010000097">
    <property type="protein sequence ID" value="CAK8683788.1"/>
    <property type="molecule type" value="Genomic_DNA"/>
</dbReference>
<evidence type="ECO:0000313" key="7">
    <source>
        <dbReference type="Proteomes" id="UP001642483"/>
    </source>
</evidence>
<feature type="compositionally biased region" description="Acidic residues" evidence="5">
    <location>
        <begin position="78"/>
        <end position="94"/>
    </location>
</feature>
<feature type="region of interest" description="Disordered" evidence="5">
    <location>
        <begin position="46"/>
        <end position="94"/>
    </location>
</feature>
<accession>A0ABP0FWW9</accession>
<organism evidence="6 7">
    <name type="scientific">Clavelina lepadiformis</name>
    <name type="common">Light-bulb sea squirt</name>
    <name type="synonym">Ascidia lepadiformis</name>
    <dbReference type="NCBI Taxonomy" id="159417"/>
    <lineage>
        <taxon>Eukaryota</taxon>
        <taxon>Metazoa</taxon>
        <taxon>Chordata</taxon>
        <taxon>Tunicata</taxon>
        <taxon>Ascidiacea</taxon>
        <taxon>Aplousobranchia</taxon>
        <taxon>Clavelinidae</taxon>
        <taxon>Clavelina</taxon>
    </lineage>
</organism>
<keyword evidence="3" id="KW-0677">Repeat</keyword>
<dbReference type="PROSITE" id="PS50082">
    <property type="entry name" value="WD_REPEATS_2"/>
    <property type="match status" value="2"/>
</dbReference>
<reference evidence="6 7" key="1">
    <citation type="submission" date="2024-02" db="EMBL/GenBank/DDBJ databases">
        <authorList>
            <person name="Daric V."/>
            <person name="Darras S."/>
        </authorList>
    </citation>
    <scope>NUCLEOTIDE SEQUENCE [LARGE SCALE GENOMIC DNA]</scope>
</reference>
<dbReference type="InterPro" id="IPR015943">
    <property type="entry name" value="WD40/YVTN_repeat-like_dom_sf"/>
</dbReference>
<protein>
    <submittedName>
        <fullName evidence="6">Uncharacterized protein</fullName>
    </submittedName>
</protein>
<evidence type="ECO:0000256" key="1">
    <source>
        <dbReference type="ARBA" id="ARBA00022553"/>
    </source>
</evidence>
<sequence length="603" mass="68315">MDLDEEEVKGGSSQIFCLTWIKRKAAKPVPDQIALTDTELKNLIKRKKVSDDDCSEDEDSTDKLEGSSDHNNFVNNDDNGDDGDNDDDDLKEFDLDNYDNETSEMFGETMSDLVVFASNEEDPYIKQDKEDDSDEEEKEDLTLNDQDNMLVCARCEKDYASLEVHLYNHESKDFYVHHDVSLSSAPLCMQWLDFDAGNVLDRCSSNKGNFVAIGNIDSVIDVWDIDVLNTLEPAYSLGVPKEKQDEYLARGKTKFGHTDAVLDLSWIPLARNKIATASVDHRVALWDLEKAKVEKFFKNHKEKVQTIEWKPDSVHCLLSGAFDGQIFALDTRSGASSSGNFKWKLKGEIEKVKWNLGDTNYFSASTDKGIIYYCDLRKPMKPLYNFQAHDEAIPALSMTSSLLVSGSSDGIVKVWKLGSTSAELLEEKNMKMGMVHCFHLNPDVMSLLAVGGERDGVKLWDVKTSMKKSHEEFSDINCNVKSWPKESESSSVKIETEIENKNKGKSPENDNEQENEIESKCAKTTKKRHKKSTMSKDAKDQSTFEESSVHTASNGRRKKRHKRNDSSSLLSPDHDSSGIRRKRMFPKQRRKLMRKLLQAENTG</sequence>
<evidence type="ECO:0000256" key="5">
    <source>
        <dbReference type="SAM" id="MobiDB-lite"/>
    </source>
</evidence>
<dbReference type="PROSITE" id="PS50294">
    <property type="entry name" value="WD_REPEATS_REGION"/>
    <property type="match status" value="2"/>
</dbReference>
<feature type="compositionally biased region" description="Basic and acidic residues" evidence="5">
    <location>
        <begin position="483"/>
        <end position="508"/>
    </location>
</feature>
<dbReference type="Proteomes" id="UP001642483">
    <property type="component" value="Unassembled WGS sequence"/>
</dbReference>
<feature type="compositionally biased region" description="Basic residues" evidence="5">
    <location>
        <begin position="523"/>
        <end position="533"/>
    </location>
</feature>
<dbReference type="InterPro" id="IPR044285">
    <property type="entry name" value="PWP1"/>
</dbReference>
<feature type="compositionally biased region" description="Acidic residues" evidence="5">
    <location>
        <begin position="130"/>
        <end position="139"/>
    </location>
</feature>
<dbReference type="SMART" id="SM00320">
    <property type="entry name" value="WD40"/>
    <property type="match status" value="6"/>
</dbReference>
<keyword evidence="7" id="KW-1185">Reference proteome</keyword>